<keyword evidence="4" id="KW-1185">Reference proteome</keyword>
<dbReference type="EMBL" id="JAUSVL010000001">
    <property type="protein sequence ID" value="MDQ0289788.1"/>
    <property type="molecule type" value="Genomic_DNA"/>
</dbReference>
<gene>
    <name evidence="3" type="ORF">J3R75_001895</name>
</gene>
<reference evidence="3" key="1">
    <citation type="submission" date="2023-07" db="EMBL/GenBank/DDBJ databases">
        <title>Genomic Encyclopedia of Type Strains, Phase IV (KMG-IV): sequencing the most valuable type-strain genomes for metagenomic binning, comparative biology and taxonomic classification.</title>
        <authorList>
            <person name="Goeker M."/>
        </authorList>
    </citation>
    <scope>NUCLEOTIDE SEQUENCE</scope>
    <source>
        <strain evidence="3">DSM 24202</strain>
    </source>
</reference>
<dbReference type="RefSeq" id="WP_307261241.1">
    <property type="nucleotide sequence ID" value="NZ_JAUSVL010000001.1"/>
</dbReference>
<accession>A0AAE3VFZ6</accession>
<evidence type="ECO:0000256" key="1">
    <source>
        <dbReference type="SAM" id="SignalP"/>
    </source>
</evidence>
<protein>
    <recommendedName>
        <fullName evidence="2">DUF4886 domain-containing protein</fullName>
    </recommendedName>
</protein>
<feature type="chain" id="PRO_5042285680" description="DUF4886 domain-containing protein" evidence="1">
    <location>
        <begin position="22"/>
        <end position="307"/>
    </location>
</feature>
<evidence type="ECO:0000259" key="2">
    <source>
        <dbReference type="Pfam" id="PF16227"/>
    </source>
</evidence>
<dbReference type="Pfam" id="PF16227">
    <property type="entry name" value="DUF4886"/>
    <property type="match status" value="1"/>
</dbReference>
<name>A0AAE3VFZ6_9BACT</name>
<dbReference type="AlphaFoldDB" id="A0AAE3VFZ6"/>
<comment type="caution">
    <text evidence="3">The sequence shown here is derived from an EMBL/GenBank/DDBJ whole genome shotgun (WGS) entry which is preliminary data.</text>
</comment>
<proteinExistence type="predicted"/>
<dbReference type="InterPro" id="IPR032616">
    <property type="entry name" value="DUF4886"/>
</dbReference>
<dbReference type="InterPro" id="IPR036514">
    <property type="entry name" value="SGNH_hydro_sf"/>
</dbReference>
<evidence type="ECO:0000313" key="3">
    <source>
        <dbReference type="EMBL" id="MDQ0289788.1"/>
    </source>
</evidence>
<evidence type="ECO:0000313" key="4">
    <source>
        <dbReference type="Proteomes" id="UP001238163"/>
    </source>
</evidence>
<dbReference type="Proteomes" id="UP001238163">
    <property type="component" value="Unassembled WGS sequence"/>
</dbReference>
<organism evidence="3 4">
    <name type="scientific">Oligosphaera ethanolica</name>
    <dbReference type="NCBI Taxonomy" id="760260"/>
    <lineage>
        <taxon>Bacteria</taxon>
        <taxon>Pseudomonadati</taxon>
        <taxon>Lentisphaerota</taxon>
        <taxon>Oligosphaeria</taxon>
        <taxon>Oligosphaerales</taxon>
        <taxon>Oligosphaeraceae</taxon>
        <taxon>Oligosphaera</taxon>
    </lineage>
</organism>
<sequence>MKKATVLGLAILCLCACGLSARSLKVLTIGNSFADSVFSYLPTIVAAVPDCELVLDRANIGGCSLERHWREVEKAEADPDYKPYAGKYTLKDKLTSQPWDIITMQQVSSLSFKPESHEPWFKNLYDYVRKYAPQAEIVIQMTWAYRDDHNFFPKVLPGGQEEMFDKLFAAYNQLAANYQLRVIPTGLAVQLARRNQAVKFVPGKIYSKEELAQFEYPELPKESGGSFITGIHWGKNKDGSRSIRTDLIHLNRRGMYLQACIWFAELYDQNTSVITFVPDKMDPADAAFLRQMAQKARDDYQQPAKQQ</sequence>
<dbReference type="Gene3D" id="3.40.50.1110">
    <property type="entry name" value="SGNH hydrolase"/>
    <property type="match status" value="1"/>
</dbReference>
<feature type="signal peptide" evidence="1">
    <location>
        <begin position="1"/>
        <end position="21"/>
    </location>
</feature>
<feature type="domain" description="DUF4886" evidence="2">
    <location>
        <begin position="25"/>
        <end position="195"/>
    </location>
</feature>
<keyword evidence="1" id="KW-0732">Signal</keyword>
<dbReference type="GO" id="GO:0016788">
    <property type="term" value="F:hydrolase activity, acting on ester bonds"/>
    <property type="evidence" value="ECO:0007669"/>
    <property type="project" value="UniProtKB-ARBA"/>
</dbReference>